<feature type="compositionally biased region" description="Low complexity" evidence="7">
    <location>
        <begin position="923"/>
        <end position="968"/>
    </location>
</feature>
<organism evidence="9 10">
    <name type="scientific">Tilletiopsis washingtonensis</name>
    <dbReference type="NCBI Taxonomy" id="58919"/>
    <lineage>
        <taxon>Eukaryota</taxon>
        <taxon>Fungi</taxon>
        <taxon>Dikarya</taxon>
        <taxon>Basidiomycota</taxon>
        <taxon>Ustilaginomycotina</taxon>
        <taxon>Exobasidiomycetes</taxon>
        <taxon>Entylomatales</taxon>
        <taxon>Entylomatales incertae sedis</taxon>
        <taxon>Tilletiopsis</taxon>
    </lineage>
</organism>
<dbReference type="AlphaFoldDB" id="A0A316YYL3"/>
<evidence type="ECO:0000256" key="5">
    <source>
        <dbReference type="ARBA" id="ARBA00041284"/>
    </source>
</evidence>
<dbReference type="Proteomes" id="UP000245946">
    <property type="component" value="Unassembled WGS sequence"/>
</dbReference>
<reference evidence="9 10" key="1">
    <citation type="journal article" date="2018" name="Mol. Biol. Evol.">
        <title>Broad Genomic Sampling Reveals a Smut Pathogenic Ancestry of the Fungal Clade Ustilaginomycotina.</title>
        <authorList>
            <person name="Kijpornyongpan T."/>
            <person name="Mondo S.J."/>
            <person name="Barry K."/>
            <person name="Sandor L."/>
            <person name="Lee J."/>
            <person name="Lipzen A."/>
            <person name="Pangilinan J."/>
            <person name="LaButti K."/>
            <person name="Hainaut M."/>
            <person name="Henrissat B."/>
            <person name="Grigoriev I.V."/>
            <person name="Spatafora J.W."/>
            <person name="Aime M.C."/>
        </authorList>
    </citation>
    <scope>NUCLEOTIDE SEQUENCE [LARGE SCALE GENOMIC DNA]</scope>
    <source>
        <strain evidence="9 10">MCA 4186</strain>
    </source>
</reference>
<feature type="compositionally biased region" description="Pro residues" evidence="7">
    <location>
        <begin position="1084"/>
        <end position="1093"/>
    </location>
</feature>
<keyword evidence="10" id="KW-1185">Reference proteome</keyword>
<dbReference type="OrthoDB" id="2141925at2759"/>
<feature type="compositionally biased region" description="Pro residues" evidence="7">
    <location>
        <begin position="969"/>
        <end position="986"/>
    </location>
</feature>
<dbReference type="Pfam" id="PF03097">
    <property type="entry name" value="BRO1"/>
    <property type="match status" value="1"/>
</dbReference>
<sequence length="1107" mass="117525">MSAQSPLISVPVKQTDEVDLATPVAALIRSSYGEDPKQHAEALSALNRARQDAVRGAGSDATARDLLYKWFHMLEMLELRFPELRVPFPWKDAFTSKPISQHSLAYEKASIIFNIAATLSSLASRSSRLSSANADTSTSDGLKLSFLSLRQSAGMLSYINDNFLHAPSTDMSKDVVRWLIDLMIAQAHEVLWEKTVGEGKGNSLSAKLAASAADRYAKLEKDAKDWVGKGIMNKSWASLVACKAKYFASSAQYYRALADAAANNHGACLVRLTLSETLAKEAQKLATVFGNGLASSAWGASLAATLDSPPASPAGGSGSTSNGLPSDAASMMTVLTATHLALVTGRKNVAVKDNDLIYHDILPSESQLPTIEPIVAATPISIQEIYASPDVQKLIGAPSAGAAGGGGASGLASNDLFSRLVPLGVHEAASMYSEEKASVARGEAERVDLADGELAAALEYMGMPGALVRFRNVGSGGLSQSAIDSLTDPGREVRAWAEEEQRGGGSRGAEGLGEGGVEGALRRIDARREQARRDLDEAIAALNTDNAECEKLRVRFGAAWKQEPAGTVTRAWRADAKSHREALEQASANDERLRHIWAQAREGIQILLGGRDGLEAAFAQAVASASGSGTQNGGLLDLSEDDEHSSDADLAALRNNVSAIEGHLAALHKIKKDRADTLADLRAKIQTDDISHLLILNRRAPPEAQHHLFAQELEKFKSHQTRLSRGQAEQERVLTELARAWKEIGEGAAGVRINGEWDKRNRARKALVDRLRDAKEAHAQARAGVAKASKFYEELEEVAAELRRSVRGFVEDRTSERERLRAEAEWEEKGRDSASQQPPQRQDSFESSFASMSMGGGRAPPPPPSQSAYGAPAPPRSMYSTPAAPPPLPTSALSPQASGNSWAPPPPATQPSYSSAPAPPAASPYDSLSSFEAFSSSSASRPPTTAPSSYASPGGYSSPAPPRGYGSAAPPPPPPQHGGYMSPPPSQQQLSRTPSLPPPPPQWNGHSQSYSQAPPPPPPSQYGQSQYGQAPPPPPQQRQASGGYPSYGPAPPPPQSPYGGYGAAPPPPPPPQQQQHGYGQQYGAPPPPPPPGQQQPYGGGWPPRPAY</sequence>
<evidence type="ECO:0000256" key="1">
    <source>
        <dbReference type="ARBA" id="ARBA00004177"/>
    </source>
</evidence>
<feature type="region of interest" description="Disordered" evidence="7">
    <location>
        <begin position="811"/>
        <end position="1107"/>
    </location>
</feature>
<dbReference type="PANTHER" id="PTHR23030">
    <property type="entry name" value="PCD6 INTERACTING PROTEIN-RELATED"/>
    <property type="match status" value="1"/>
</dbReference>
<keyword evidence="3" id="KW-0963">Cytoplasm</keyword>
<proteinExistence type="predicted"/>
<dbReference type="Pfam" id="PF13949">
    <property type="entry name" value="ALIX_LYPXL_bnd"/>
    <property type="match status" value="1"/>
</dbReference>
<dbReference type="GeneID" id="37271165"/>
<dbReference type="RefSeq" id="XP_025594826.1">
    <property type="nucleotide sequence ID" value="XM_025743621.1"/>
</dbReference>
<evidence type="ECO:0000259" key="8">
    <source>
        <dbReference type="PROSITE" id="PS51180"/>
    </source>
</evidence>
<dbReference type="PANTHER" id="PTHR23030:SF30">
    <property type="entry name" value="TYROSINE-PROTEIN PHOSPHATASE NON-RECEPTOR TYPE 23"/>
    <property type="match status" value="1"/>
</dbReference>
<dbReference type="Gene3D" id="1.20.120.560">
    <property type="entry name" value="alix/aip1 in complex with the ypdl late domain"/>
    <property type="match status" value="1"/>
</dbReference>
<dbReference type="SMART" id="SM01041">
    <property type="entry name" value="BRO1"/>
    <property type="match status" value="1"/>
</dbReference>
<feature type="domain" description="BRO1" evidence="8">
    <location>
        <begin position="6"/>
        <end position="454"/>
    </location>
</feature>
<evidence type="ECO:0000256" key="3">
    <source>
        <dbReference type="ARBA" id="ARBA00022490"/>
    </source>
</evidence>
<feature type="compositionally biased region" description="Low complexity" evidence="7">
    <location>
        <begin position="1037"/>
        <end position="1047"/>
    </location>
</feature>
<dbReference type="InterPro" id="IPR038499">
    <property type="entry name" value="BRO1_sf"/>
</dbReference>
<feature type="coiled-coil region" evidence="6">
    <location>
        <begin position="521"/>
        <end position="552"/>
    </location>
</feature>
<dbReference type="Gene3D" id="1.20.140.50">
    <property type="entry name" value="alix/aip1 like domains"/>
    <property type="match status" value="1"/>
</dbReference>
<dbReference type="PROSITE" id="PS51180">
    <property type="entry name" value="BRO1"/>
    <property type="match status" value="1"/>
</dbReference>
<dbReference type="InterPro" id="IPR025304">
    <property type="entry name" value="ALIX_V_dom"/>
</dbReference>
<feature type="compositionally biased region" description="Basic and acidic residues" evidence="7">
    <location>
        <begin position="811"/>
        <end position="832"/>
    </location>
</feature>
<feature type="compositionally biased region" description="Low complexity" evidence="7">
    <location>
        <begin position="1073"/>
        <end position="1083"/>
    </location>
</feature>
<dbReference type="GO" id="GO:0005768">
    <property type="term" value="C:endosome"/>
    <property type="evidence" value="ECO:0007669"/>
    <property type="project" value="UniProtKB-SubCell"/>
</dbReference>
<feature type="compositionally biased region" description="Polar residues" evidence="7">
    <location>
        <begin position="833"/>
        <end position="851"/>
    </location>
</feature>
<name>A0A316YYL3_9BASI</name>
<gene>
    <name evidence="9" type="ORF">FA09DRAFT_332848</name>
</gene>
<dbReference type="InterPro" id="IPR004328">
    <property type="entry name" value="BRO1_dom"/>
</dbReference>
<dbReference type="GO" id="GO:0043328">
    <property type="term" value="P:protein transport to vacuole involved in ubiquitin-dependent protein catabolic process via the multivesicular body sorting pathway"/>
    <property type="evidence" value="ECO:0007669"/>
    <property type="project" value="TreeGrafter"/>
</dbReference>
<evidence type="ECO:0000313" key="10">
    <source>
        <dbReference type="Proteomes" id="UP000245946"/>
    </source>
</evidence>
<evidence type="ECO:0000256" key="4">
    <source>
        <dbReference type="ARBA" id="ARBA00022753"/>
    </source>
</evidence>
<accession>A0A316YYL3</accession>
<dbReference type="Gene3D" id="1.25.40.280">
    <property type="entry name" value="alix/aip1 like domains"/>
    <property type="match status" value="1"/>
</dbReference>
<protein>
    <recommendedName>
        <fullName evidence="5">BRO domain-containing protein 1</fullName>
    </recommendedName>
</protein>
<evidence type="ECO:0000313" key="9">
    <source>
        <dbReference type="EMBL" id="PWN94547.1"/>
    </source>
</evidence>
<evidence type="ECO:0000256" key="2">
    <source>
        <dbReference type="ARBA" id="ARBA00004496"/>
    </source>
</evidence>
<evidence type="ECO:0000256" key="7">
    <source>
        <dbReference type="SAM" id="MobiDB-lite"/>
    </source>
</evidence>
<feature type="compositionally biased region" description="Low complexity" evidence="7">
    <location>
        <begin position="890"/>
        <end position="902"/>
    </location>
</feature>
<keyword evidence="6" id="KW-0175">Coiled coil</keyword>
<dbReference type="STRING" id="58919.A0A316YYL3"/>
<evidence type="ECO:0000256" key="6">
    <source>
        <dbReference type="SAM" id="Coils"/>
    </source>
</evidence>
<keyword evidence="4" id="KW-0967">Endosome</keyword>
<dbReference type="EMBL" id="KZ819311">
    <property type="protein sequence ID" value="PWN94547.1"/>
    <property type="molecule type" value="Genomic_DNA"/>
</dbReference>
<comment type="subcellular location">
    <subcellularLocation>
        <location evidence="2">Cytoplasm</location>
    </subcellularLocation>
    <subcellularLocation>
        <location evidence="1">Endosome</location>
    </subcellularLocation>
</comment>